<evidence type="ECO:0000256" key="1">
    <source>
        <dbReference type="SAM" id="MobiDB-lite"/>
    </source>
</evidence>
<dbReference type="PROSITE" id="PS50181">
    <property type="entry name" value="FBOX"/>
    <property type="match status" value="1"/>
</dbReference>
<feature type="domain" description="F-box" evidence="2">
    <location>
        <begin position="17"/>
        <end position="63"/>
    </location>
</feature>
<evidence type="ECO:0000313" key="3">
    <source>
        <dbReference type="EMBL" id="KAF2236889.1"/>
    </source>
</evidence>
<accession>A0A6A6HGA7</accession>
<organism evidence="3 4">
    <name type="scientific">Viridothelium virens</name>
    <name type="common">Speckled blister lichen</name>
    <name type="synonym">Trypethelium virens</name>
    <dbReference type="NCBI Taxonomy" id="1048519"/>
    <lineage>
        <taxon>Eukaryota</taxon>
        <taxon>Fungi</taxon>
        <taxon>Dikarya</taxon>
        <taxon>Ascomycota</taxon>
        <taxon>Pezizomycotina</taxon>
        <taxon>Dothideomycetes</taxon>
        <taxon>Dothideomycetes incertae sedis</taxon>
        <taxon>Trypetheliales</taxon>
        <taxon>Trypetheliaceae</taxon>
        <taxon>Viridothelium</taxon>
    </lineage>
</organism>
<reference evidence="3" key="1">
    <citation type="journal article" date="2020" name="Stud. Mycol.">
        <title>101 Dothideomycetes genomes: a test case for predicting lifestyles and emergence of pathogens.</title>
        <authorList>
            <person name="Haridas S."/>
            <person name="Albert R."/>
            <person name="Binder M."/>
            <person name="Bloem J."/>
            <person name="Labutti K."/>
            <person name="Salamov A."/>
            <person name="Andreopoulos B."/>
            <person name="Baker S."/>
            <person name="Barry K."/>
            <person name="Bills G."/>
            <person name="Bluhm B."/>
            <person name="Cannon C."/>
            <person name="Castanera R."/>
            <person name="Culley D."/>
            <person name="Daum C."/>
            <person name="Ezra D."/>
            <person name="Gonzalez J."/>
            <person name="Henrissat B."/>
            <person name="Kuo A."/>
            <person name="Liang C."/>
            <person name="Lipzen A."/>
            <person name="Lutzoni F."/>
            <person name="Magnuson J."/>
            <person name="Mondo S."/>
            <person name="Nolan M."/>
            <person name="Ohm R."/>
            <person name="Pangilinan J."/>
            <person name="Park H.-J."/>
            <person name="Ramirez L."/>
            <person name="Alfaro M."/>
            <person name="Sun H."/>
            <person name="Tritt A."/>
            <person name="Yoshinaga Y."/>
            <person name="Zwiers L.-H."/>
            <person name="Turgeon B."/>
            <person name="Goodwin S."/>
            <person name="Spatafora J."/>
            <person name="Crous P."/>
            <person name="Grigoriev I."/>
        </authorList>
    </citation>
    <scope>NUCLEOTIDE SEQUENCE</scope>
    <source>
        <strain evidence="3">Tuck. ex Michener</strain>
    </source>
</reference>
<feature type="region of interest" description="Disordered" evidence="1">
    <location>
        <begin position="433"/>
        <end position="466"/>
    </location>
</feature>
<proteinExistence type="predicted"/>
<dbReference type="EMBL" id="ML991783">
    <property type="protein sequence ID" value="KAF2236889.1"/>
    <property type="molecule type" value="Genomic_DNA"/>
</dbReference>
<protein>
    <recommendedName>
        <fullName evidence="2">F-box domain-containing protein</fullName>
    </recommendedName>
</protein>
<name>A0A6A6HGA7_VIRVR</name>
<dbReference type="AlphaFoldDB" id="A0A6A6HGA7"/>
<feature type="compositionally biased region" description="Basic and acidic residues" evidence="1">
    <location>
        <begin position="148"/>
        <end position="157"/>
    </location>
</feature>
<evidence type="ECO:0000259" key="2">
    <source>
        <dbReference type="PROSITE" id="PS50181"/>
    </source>
</evidence>
<evidence type="ECO:0000313" key="4">
    <source>
        <dbReference type="Proteomes" id="UP000800092"/>
    </source>
</evidence>
<sequence length="466" mass="53149">MSSVTSDDGLQSSEKAQASLSGLPKAIFNSIMQYLDRKDAKSLRCVNKELEAYSSPFVFYTVLFAQRKVVLEAFQNLSERADLCKAVRTIVLDETSDDSNFSIYLPWVPPNRNPYITSPFVATLRRGLTVMENVRTIVFSSSGTHRLPKDGKEEFHPPRNTRSPVSQAKSNMLVTLVRSTGHLEDGRRRAPFCMEMPLVMPPIESLISETQQKHFSYNLMRLDVEDAMNLFHCLNRLDLPLQIPLEEVVAMIKPKRSGERRIGFTIRELVRTANWLETLSIRLNMPPEGMSYDWERDPQQLGGTTNHEMYCLVNDLNPKPDALLPRFIADNEWTFLKNLDLANIPLYEDDLRNFFTPHATTLTTLSLDHVCLLEGSWWELLDFTLKSPCQLREVALKNCIDYTGLGAGKQARRSWDGEMKRSSSRSGCIKVRYGPESSPSSTYKEEEIVWESEEPELPPGWLEGVD</sequence>
<dbReference type="Proteomes" id="UP000800092">
    <property type="component" value="Unassembled WGS sequence"/>
</dbReference>
<keyword evidence="4" id="KW-1185">Reference proteome</keyword>
<dbReference type="InterPro" id="IPR001810">
    <property type="entry name" value="F-box_dom"/>
</dbReference>
<dbReference type="OrthoDB" id="5422579at2759"/>
<gene>
    <name evidence="3" type="ORF">EV356DRAFT_530777</name>
</gene>
<feature type="region of interest" description="Disordered" evidence="1">
    <location>
        <begin position="148"/>
        <end position="167"/>
    </location>
</feature>